<proteinExistence type="predicted"/>
<dbReference type="Proteomes" id="UP000245263">
    <property type="component" value="Chromosome 1"/>
</dbReference>
<evidence type="ECO:0000256" key="11">
    <source>
        <dbReference type="ARBA" id="ARBA00023444"/>
    </source>
</evidence>
<evidence type="ECO:0000256" key="9">
    <source>
        <dbReference type="ARBA" id="ARBA00023136"/>
    </source>
</evidence>
<organism evidence="13 14">
    <name type="scientific">Leptospira kobayashii</name>
    <dbReference type="NCBI Taxonomy" id="1917830"/>
    <lineage>
        <taxon>Bacteria</taxon>
        <taxon>Pseudomonadati</taxon>
        <taxon>Spirochaetota</taxon>
        <taxon>Spirochaetia</taxon>
        <taxon>Leptospirales</taxon>
        <taxon>Leptospiraceae</taxon>
        <taxon>Leptospira</taxon>
    </lineage>
</organism>
<comment type="pathway">
    <text evidence="11">Porphyrin-containing compound metabolism.</text>
</comment>
<feature type="transmembrane region" description="Helical" evidence="12">
    <location>
        <begin position="149"/>
        <end position="167"/>
    </location>
</feature>
<evidence type="ECO:0000256" key="5">
    <source>
        <dbReference type="ARBA" id="ARBA00022989"/>
    </source>
</evidence>
<evidence type="ECO:0000256" key="8">
    <source>
        <dbReference type="ARBA" id="ARBA00023133"/>
    </source>
</evidence>
<keyword evidence="14" id="KW-1185">Reference proteome</keyword>
<keyword evidence="5 12" id="KW-1133">Transmembrane helix</keyword>
<evidence type="ECO:0000256" key="3">
    <source>
        <dbReference type="ARBA" id="ARBA00022692"/>
    </source>
</evidence>
<dbReference type="RefSeq" id="WP_109021128.1">
    <property type="nucleotide sequence ID" value="NZ_AP025028.1"/>
</dbReference>
<keyword evidence="2" id="KW-1003">Cell membrane</keyword>
<evidence type="ECO:0000256" key="4">
    <source>
        <dbReference type="ARBA" id="ARBA00022723"/>
    </source>
</evidence>
<evidence type="ECO:0000256" key="12">
    <source>
        <dbReference type="SAM" id="Phobius"/>
    </source>
</evidence>
<feature type="transmembrane region" description="Helical" evidence="12">
    <location>
        <begin position="59"/>
        <end position="76"/>
    </location>
</feature>
<keyword evidence="4" id="KW-0479">Metal-binding</keyword>
<feature type="transmembrane region" description="Helical" evidence="12">
    <location>
        <begin position="261"/>
        <end position="280"/>
    </location>
</feature>
<evidence type="ECO:0000256" key="6">
    <source>
        <dbReference type="ARBA" id="ARBA00023002"/>
    </source>
</evidence>
<keyword evidence="8" id="KW-0350">Heme biosynthesis</keyword>
<keyword evidence="6" id="KW-0560">Oxidoreductase</keyword>
<protein>
    <submittedName>
        <fullName evidence="13">Cytochrome oxidase assembly protein</fullName>
    </submittedName>
</protein>
<evidence type="ECO:0000256" key="1">
    <source>
        <dbReference type="ARBA" id="ARBA00004141"/>
    </source>
</evidence>
<feature type="transmembrane region" description="Helical" evidence="12">
    <location>
        <begin position="207"/>
        <end position="225"/>
    </location>
</feature>
<name>A0ABM7ULS4_9LEPT</name>
<reference evidence="13 14" key="1">
    <citation type="submission" date="2021-08" db="EMBL/GenBank/DDBJ databases">
        <title>Complete genome sequence of Leptospira kobayashii strain E30.</title>
        <authorList>
            <person name="Nakao R."/>
            <person name="Nakamura S."/>
            <person name="Masuzawa T."/>
            <person name="Koizumi N."/>
        </authorList>
    </citation>
    <scope>NUCLEOTIDE SEQUENCE [LARGE SCALE GENOMIC DNA]</scope>
    <source>
        <strain evidence="13 14">E30</strain>
    </source>
</reference>
<evidence type="ECO:0000313" key="13">
    <source>
        <dbReference type="EMBL" id="BDA79947.1"/>
    </source>
</evidence>
<feature type="transmembrane region" description="Helical" evidence="12">
    <location>
        <begin position="234"/>
        <end position="255"/>
    </location>
</feature>
<feature type="transmembrane region" description="Helical" evidence="12">
    <location>
        <begin position="85"/>
        <end position="107"/>
    </location>
</feature>
<sequence length="299" mass="33614">MKIQKIYTALSVLILFNMIYGPLVRATDSGLACPDWPLCNGQFVPTWTFHIFMEVGHRYYSGILGILIFAALIFVLKNKEHRKNYAIPATLSLIFLISQVTLGALTVTKLLHPTTVNLHLINAVLLLTTCLTIALQAKEEGKSVFHAKPEARLLFVLILAFVLYQLFLGGKVSSHYAGLACPDFPTCFGEWIPKMHGTIRFQMEHRIFGYITALLILGTTAYSIFRLEDTKVKFYLKAASYLIILQILVGALNVLYQLPKLLTGFHTLNGVFVFTACYIASFHQFRKSETGSEKVDYHA</sequence>
<dbReference type="Pfam" id="PF02628">
    <property type="entry name" value="COX15-CtaA"/>
    <property type="match status" value="1"/>
</dbReference>
<dbReference type="InterPro" id="IPR050450">
    <property type="entry name" value="COX15/CtaA_HemeA_synthase"/>
</dbReference>
<evidence type="ECO:0000256" key="10">
    <source>
        <dbReference type="ARBA" id="ARBA00023157"/>
    </source>
</evidence>
<keyword evidence="3 12" id="KW-0812">Transmembrane</keyword>
<evidence type="ECO:0000313" key="14">
    <source>
        <dbReference type="Proteomes" id="UP000245263"/>
    </source>
</evidence>
<gene>
    <name evidence="13" type="primary">ctaA</name>
    <name evidence="13" type="ORF">LPTSP3_g28770</name>
</gene>
<feature type="transmembrane region" description="Helical" evidence="12">
    <location>
        <begin position="119"/>
        <end position="137"/>
    </location>
</feature>
<dbReference type="PANTHER" id="PTHR35457:SF1">
    <property type="entry name" value="HEME A SYNTHASE"/>
    <property type="match status" value="1"/>
</dbReference>
<accession>A0ABM7ULS4</accession>
<dbReference type="PANTHER" id="PTHR35457">
    <property type="entry name" value="HEME A SYNTHASE"/>
    <property type="match status" value="1"/>
</dbReference>
<keyword evidence="9 12" id="KW-0472">Membrane</keyword>
<evidence type="ECO:0000256" key="2">
    <source>
        <dbReference type="ARBA" id="ARBA00022475"/>
    </source>
</evidence>
<comment type="subcellular location">
    <subcellularLocation>
        <location evidence="1">Membrane</location>
        <topology evidence="1">Multi-pass membrane protein</topology>
    </subcellularLocation>
</comment>
<keyword evidence="7" id="KW-0408">Iron</keyword>
<dbReference type="EMBL" id="AP025028">
    <property type="protein sequence ID" value="BDA79947.1"/>
    <property type="molecule type" value="Genomic_DNA"/>
</dbReference>
<dbReference type="InterPro" id="IPR003780">
    <property type="entry name" value="COX15/CtaA_fam"/>
</dbReference>
<evidence type="ECO:0000256" key="7">
    <source>
        <dbReference type="ARBA" id="ARBA00023004"/>
    </source>
</evidence>
<keyword evidence="10" id="KW-1015">Disulfide bond</keyword>